<keyword evidence="2" id="KW-0238">DNA-binding</keyword>
<dbReference type="Gene3D" id="1.10.10.60">
    <property type="entry name" value="Homeodomain-like"/>
    <property type="match status" value="2"/>
</dbReference>
<gene>
    <name evidence="5" type="ORF">SAMN05216529_104225</name>
</gene>
<dbReference type="RefSeq" id="WP_109710283.1">
    <property type="nucleotide sequence ID" value="NZ_QGDS01000004.1"/>
</dbReference>
<evidence type="ECO:0000313" key="6">
    <source>
        <dbReference type="Proteomes" id="UP000254051"/>
    </source>
</evidence>
<protein>
    <submittedName>
        <fullName evidence="5">Helix-turn-helix domain-containing protein</fullName>
    </submittedName>
</protein>
<evidence type="ECO:0000256" key="2">
    <source>
        <dbReference type="ARBA" id="ARBA00023125"/>
    </source>
</evidence>
<proteinExistence type="predicted"/>
<dbReference type="PANTHER" id="PTHR43280">
    <property type="entry name" value="ARAC-FAMILY TRANSCRIPTIONAL REGULATOR"/>
    <property type="match status" value="1"/>
</dbReference>
<dbReference type="EMBL" id="UHJJ01000004">
    <property type="protein sequence ID" value="SUQ13914.1"/>
    <property type="molecule type" value="Genomic_DNA"/>
</dbReference>
<dbReference type="GO" id="GO:0003700">
    <property type="term" value="F:DNA-binding transcription factor activity"/>
    <property type="evidence" value="ECO:0007669"/>
    <property type="project" value="InterPro"/>
</dbReference>
<dbReference type="GO" id="GO:0043565">
    <property type="term" value="F:sequence-specific DNA binding"/>
    <property type="evidence" value="ECO:0007669"/>
    <property type="project" value="InterPro"/>
</dbReference>
<reference evidence="6" key="1">
    <citation type="submission" date="2017-07" db="EMBL/GenBank/DDBJ databases">
        <authorList>
            <person name="Varghese N."/>
            <person name="Submissions S."/>
        </authorList>
    </citation>
    <scope>NUCLEOTIDE SEQUENCE [LARGE SCALE GENOMIC DNA]</scope>
    <source>
        <strain evidence="6">NLAE-zl-C134</strain>
    </source>
</reference>
<feature type="domain" description="HTH araC/xylS-type" evidence="4">
    <location>
        <begin position="187"/>
        <end position="285"/>
    </location>
</feature>
<keyword evidence="1" id="KW-0805">Transcription regulation</keyword>
<dbReference type="OrthoDB" id="9801721at2"/>
<sequence>MKSDFDYFVEIMPTDMYSGTKATIYQNIAIFEPKQYVIGKVFCVDDYHFILFFEKSPVIRVKDVDYRLEKGDLLVVQPWDKLTTISCGEYGQCKYIHIAVKRNFFQKISTEIAAGEVFTFQRFQGRYSHHLLDLIGDFKLELKNYGNSCPQMLLSISTQIVFQLIRDLGGTHTKTNEKMNKDNPCIQEAIRLMQECYATNISIIDICNLIYLSPNHFNRMFKEHTGRTPHQYLIDIRLEKAKELLRTKDFSIEDTARLCGFINAGHFAVTFKRSTQLSPSEYRKIHSQK</sequence>
<dbReference type="PROSITE" id="PS00041">
    <property type="entry name" value="HTH_ARAC_FAMILY_1"/>
    <property type="match status" value="1"/>
</dbReference>
<dbReference type="SUPFAM" id="SSF46689">
    <property type="entry name" value="Homeodomain-like"/>
    <property type="match status" value="2"/>
</dbReference>
<dbReference type="SMART" id="SM00342">
    <property type="entry name" value="HTH_ARAC"/>
    <property type="match status" value="1"/>
</dbReference>
<dbReference type="InterPro" id="IPR018060">
    <property type="entry name" value="HTH_AraC"/>
</dbReference>
<dbReference type="PANTHER" id="PTHR43280:SF2">
    <property type="entry name" value="HTH-TYPE TRANSCRIPTIONAL REGULATOR EXSA"/>
    <property type="match status" value="1"/>
</dbReference>
<organism evidence="5 6">
    <name type="scientific">Faecalicatena contorta</name>
    <dbReference type="NCBI Taxonomy" id="39482"/>
    <lineage>
        <taxon>Bacteria</taxon>
        <taxon>Bacillati</taxon>
        <taxon>Bacillota</taxon>
        <taxon>Clostridia</taxon>
        <taxon>Lachnospirales</taxon>
        <taxon>Lachnospiraceae</taxon>
        <taxon>Faecalicatena</taxon>
    </lineage>
</organism>
<dbReference type="InterPro" id="IPR009057">
    <property type="entry name" value="Homeodomain-like_sf"/>
</dbReference>
<evidence type="ECO:0000256" key="1">
    <source>
        <dbReference type="ARBA" id="ARBA00023015"/>
    </source>
</evidence>
<dbReference type="InterPro" id="IPR018062">
    <property type="entry name" value="HTH_AraC-typ_CS"/>
</dbReference>
<evidence type="ECO:0000259" key="4">
    <source>
        <dbReference type="PROSITE" id="PS01124"/>
    </source>
</evidence>
<evidence type="ECO:0000313" key="5">
    <source>
        <dbReference type="EMBL" id="SUQ13914.1"/>
    </source>
</evidence>
<dbReference type="PROSITE" id="PS01124">
    <property type="entry name" value="HTH_ARAC_FAMILY_2"/>
    <property type="match status" value="1"/>
</dbReference>
<keyword evidence="3" id="KW-0804">Transcription</keyword>
<dbReference type="Proteomes" id="UP000254051">
    <property type="component" value="Unassembled WGS sequence"/>
</dbReference>
<keyword evidence="6" id="KW-1185">Reference proteome</keyword>
<accession>A0A315ZXV9</accession>
<dbReference type="AlphaFoldDB" id="A0A315ZXV9"/>
<evidence type="ECO:0000256" key="3">
    <source>
        <dbReference type="ARBA" id="ARBA00023163"/>
    </source>
</evidence>
<name>A0A315ZXV9_9FIRM</name>
<dbReference type="Pfam" id="PF12833">
    <property type="entry name" value="HTH_18"/>
    <property type="match status" value="1"/>
</dbReference>